<dbReference type="InterPro" id="IPR003819">
    <property type="entry name" value="TauD/TfdA-like"/>
</dbReference>
<name>A0ABU4SMW3_9GAMM</name>
<comment type="caution">
    <text evidence="3">The sequence shown here is derived from an EMBL/GenBank/DDBJ whole genome shotgun (WGS) entry which is preliminary data.</text>
</comment>
<keyword evidence="1" id="KW-0560">Oxidoreductase</keyword>
<reference evidence="4" key="1">
    <citation type="journal article" date="2024" name="Toxins">
        <title>Genome Sequence Analysis of Native Xenorhabdus Strains Isolated from Entomopathogenic Nematodes in Argentina.</title>
        <authorList>
            <person name="Palma L."/>
            <person name="Frizzo L."/>
            <person name="Kaiser S."/>
            <person name="Berry C."/>
            <person name="Caballero P."/>
            <person name="Bode H.B."/>
            <person name="Del Valle E.E."/>
        </authorList>
    </citation>
    <scope>NUCLEOTIDE SEQUENCE [LARGE SCALE GENOMIC DNA]</scope>
    <source>
        <strain evidence="4">Reich</strain>
    </source>
</reference>
<gene>
    <name evidence="3" type="ORF">FE394_12465</name>
</gene>
<accession>A0ABU4SMW3</accession>
<evidence type="ECO:0000256" key="1">
    <source>
        <dbReference type="ARBA" id="ARBA00023002"/>
    </source>
</evidence>
<dbReference type="Gene3D" id="3.60.130.10">
    <property type="entry name" value="Clavaminate synthase-like"/>
    <property type="match status" value="1"/>
</dbReference>
<evidence type="ECO:0000259" key="2">
    <source>
        <dbReference type="Pfam" id="PF02668"/>
    </source>
</evidence>
<dbReference type="Proteomes" id="UP001271640">
    <property type="component" value="Unassembled WGS sequence"/>
</dbReference>
<dbReference type="EMBL" id="VCDP01000048">
    <property type="protein sequence ID" value="MDX7999996.1"/>
    <property type="molecule type" value="Genomic_DNA"/>
</dbReference>
<evidence type="ECO:0000313" key="4">
    <source>
        <dbReference type="Proteomes" id="UP001271640"/>
    </source>
</evidence>
<protein>
    <recommendedName>
        <fullName evidence="2">TauD/TfdA-like domain-containing protein</fullName>
    </recommendedName>
</protein>
<keyword evidence="4" id="KW-1185">Reference proteome</keyword>
<dbReference type="SUPFAM" id="SSF51197">
    <property type="entry name" value="Clavaminate synthase-like"/>
    <property type="match status" value="1"/>
</dbReference>
<feature type="domain" description="TauD/TfdA-like" evidence="2">
    <location>
        <begin position="65"/>
        <end position="311"/>
    </location>
</feature>
<organism evidence="3 4">
    <name type="scientific">Xenorhabdus littoralis</name>
    <dbReference type="NCBI Taxonomy" id="2582835"/>
    <lineage>
        <taxon>Bacteria</taxon>
        <taxon>Pseudomonadati</taxon>
        <taxon>Pseudomonadota</taxon>
        <taxon>Gammaproteobacteria</taxon>
        <taxon>Enterobacterales</taxon>
        <taxon>Morganellaceae</taxon>
        <taxon>Xenorhabdus</taxon>
    </lineage>
</organism>
<proteinExistence type="predicted"/>
<dbReference type="InterPro" id="IPR042098">
    <property type="entry name" value="TauD-like_sf"/>
</dbReference>
<evidence type="ECO:0000313" key="3">
    <source>
        <dbReference type="EMBL" id="MDX7999996.1"/>
    </source>
</evidence>
<sequence length="318" mass="36406">MNRIENMQNSKVLGVDMVKSVLTIPVEIQKYFEKLPQHYDLRLNHEILRLSMEIRDLIDPHNMISDAIRKKVSDNGYVIISGFPIDGDKPETPILKIKEKPAEKFITEKILIYLSALLGNPHAYEAENDGQFIHDLYPIKGNESVASGTGSEIDLEFHTEIAFDIDKPDYLLLTAVRSREEQNVPTTLVNVSSVLACLSESEINLLQGNHYFIRAPYSFSGGDDVYYLRALVNSHGKTSYSFNFNSGVIHCRTQETKRLFEKVRELCNQYAFEAYLSPGTALIIDNNKMLHGRSLFKPKFDGKDRWLQRIYVKNKDII</sequence>
<dbReference type="Pfam" id="PF02668">
    <property type="entry name" value="TauD"/>
    <property type="match status" value="1"/>
</dbReference>